<feature type="region of interest" description="Disordered" evidence="1">
    <location>
        <begin position="1"/>
        <end position="31"/>
    </location>
</feature>
<accession>A0A1X0S3E2</accession>
<dbReference type="EMBL" id="KV921325">
    <property type="protein sequence ID" value="ORE18681.1"/>
    <property type="molecule type" value="Genomic_DNA"/>
</dbReference>
<gene>
    <name evidence="2" type="ORF">BCV71DRAFT_234756</name>
</gene>
<evidence type="ECO:0000256" key="1">
    <source>
        <dbReference type="SAM" id="MobiDB-lite"/>
    </source>
</evidence>
<reference evidence="2 3" key="1">
    <citation type="journal article" date="2016" name="Proc. Natl. Acad. Sci. U.S.A.">
        <title>Lipid metabolic changes in an early divergent fungus govern the establishment of a mutualistic symbiosis with endobacteria.</title>
        <authorList>
            <person name="Lastovetsky O.A."/>
            <person name="Gaspar M.L."/>
            <person name="Mondo S.J."/>
            <person name="LaButti K.M."/>
            <person name="Sandor L."/>
            <person name="Grigoriev I.V."/>
            <person name="Henry S.A."/>
            <person name="Pawlowska T.E."/>
        </authorList>
    </citation>
    <scope>NUCLEOTIDE SEQUENCE [LARGE SCALE GENOMIC DNA]</scope>
    <source>
        <strain evidence="2 3">ATCC 11559</strain>
    </source>
</reference>
<proteinExistence type="predicted"/>
<feature type="compositionally biased region" description="Polar residues" evidence="1">
    <location>
        <begin position="1"/>
        <end position="20"/>
    </location>
</feature>
<name>A0A1X0S3E2_RHIZD</name>
<evidence type="ECO:0000313" key="2">
    <source>
        <dbReference type="EMBL" id="ORE18681.1"/>
    </source>
</evidence>
<sequence length="164" mass="18120">MKTSSHLNAAHNASLSTASKLTGDDNKSEGEELGLSSLNMINQWSHLSETYTIDNEMSGPTTTLNYEEAILSASDALHADAKCLEENQKKEVIVVIEEEEEKIVAVFEEDKEVDVCIVIEEINSKNVTMKAYANDNTNIHEAGSQMKCVKKRRKEDNEVEAEGG</sequence>
<organism evidence="2 3">
    <name type="scientific">Rhizopus microsporus</name>
    <dbReference type="NCBI Taxonomy" id="58291"/>
    <lineage>
        <taxon>Eukaryota</taxon>
        <taxon>Fungi</taxon>
        <taxon>Fungi incertae sedis</taxon>
        <taxon>Mucoromycota</taxon>
        <taxon>Mucoromycotina</taxon>
        <taxon>Mucoromycetes</taxon>
        <taxon>Mucorales</taxon>
        <taxon>Mucorineae</taxon>
        <taxon>Rhizopodaceae</taxon>
        <taxon>Rhizopus</taxon>
    </lineage>
</organism>
<evidence type="ECO:0000313" key="3">
    <source>
        <dbReference type="Proteomes" id="UP000242381"/>
    </source>
</evidence>
<dbReference type="Proteomes" id="UP000242381">
    <property type="component" value="Unassembled WGS sequence"/>
</dbReference>
<dbReference type="AlphaFoldDB" id="A0A1X0S3E2"/>
<protein>
    <submittedName>
        <fullName evidence="2">Uncharacterized protein</fullName>
    </submittedName>
</protein>